<proteinExistence type="predicted"/>
<dbReference type="AlphaFoldDB" id="A0A559IWA0"/>
<sequence>MMTTNFLNDLAVYTNNRVTKVVINDTHTIDQFEIKEATASDILIKYMVRQGMVQTVNKIDLRDANDKVISTNNVFVPITSDTLLLQRIKIKEV</sequence>
<dbReference type="OrthoDB" id="2086672at2"/>
<comment type="caution">
    <text evidence="1">The sequence shown here is derived from an EMBL/GenBank/DDBJ whole genome shotgun (WGS) entry which is preliminary data.</text>
</comment>
<organism evidence="1 2">
    <name type="scientific">Paenibacillus agilis</name>
    <dbReference type="NCBI Taxonomy" id="3020863"/>
    <lineage>
        <taxon>Bacteria</taxon>
        <taxon>Bacillati</taxon>
        <taxon>Bacillota</taxon>
        <taxon>Bacilli</taxon>
        <taxon>Bacillales</taxon>
        <taxon>Paenibacillaceae</taxon>
        <taxon>Paenibacillus</taxon>
    </lineage>
</organism>
<dbReference type="RefSeq" id="WP_144986860.1">
    <property type="nucleotide sequence ID" value="NZ_VNJK01000001.1"/>
</dbReference>
<dbReference type="EMBL" id="VNJK01000001">
    <property type="protein sequence ID" value="TVX91910.1"/>
    <property type="molecule type" value="Genomic_DNA"/>
</dbReference>
<reference evidence="1 2" key="1">
    <citation type="submission" date="2019-07" db="EMBL/GenBank/DDBJ databases">
        <authorList>
            <person name="Kim J."/>
        </authorList>
    </citation>
    <scope>NUCLEOTIDE SEQUENCE [LARGE SCALE GENOMIC DNA]</scope>
    <source>
        <strain evidence="1 2">N4</strain>
    </source>
</reference>
<gene>
    <name evidence="1" type="ORF">FPZ44_01830</name>
</gene>
<keyword evidence="2" id="KW-1185">Reference proteome</keyword>
<name>A0A559IWA0_9BACL</name>
<evidence type="ECO:0000313" key="2">
    <source>
        <dbReference type="Proteomes" id="UP000318102"/>
    </source>
</evidence>
<dbReference type="Proteomes" id="UP000318102">
    <property type="component" value="Unassembled WGS sequence"/>
</dbReference>
<evidence type="ECO:0000313" key="1">
    <source>
        <dbReference type="EMBL" id="TVX91910.1"/>
    </source>
</evidence>
<accession>A0A559IWA0</accession>
<protein>
    <submittedName>
        <fullName evidence="1">Ketopantoate hydroxymethyltransferase</fullName>
    </submittedName>
</protein>